<feature type="active site" description="Proton acceptor" evidence="4">
    <location>
        <position position="141"/>
    </location>
</feature>
<comment type="function">
    <text evidence="4">Catalyzes the interconversion between ADP-D-glycero-beta-D-manno-heptose and ADP-L-glycero-beta-D-manno-heptose via an epimerization at carbon 6 of the heptose.</text>
</comment>
<feature type="binding site" evidence="4">
    <location>
        <position position="280"/>
    </location>
    <ligand>
        <name>substrate</name>
    </ligand>
</feature>
<dbReference type="Proteomes" id="UP000184050">
    <property type="component" value="Unassembled WGS sequence"/>
</dbReference>
<feature type="binding site" evidence="4">
    <location>
        <position position="145"/>
    </location>
    <ligand>
        <name>NADP(+)</name>
        <dbReference type="ChEBI" id="CHEBI:58349"/>
    </ligand>
</feature>
<dbReference type="SUPFAM" id="SSF51735">
    <property type="entry name" value="NAD(P)-binding Rossmann-fold domains"/>
    <property type="match status" value="1"/>
</dbReference>
<dbReference type="PANTHER" id="PTHR43103">
    <property type="entry name" value="NUCLEOSIDE-DIPHOSPHATE-SUGAR EPIMERASE"/>
    <property type="match status" value="1"/>
</dbReference>
<feature type="active site" description="Proton acceptor" evidence="4">
    <location>
        <position position="178"/>
    </location>
</feature>
<dbReference type="UniPathway" id="UPA00356">
    <property type="reaction ID" value="UER00440"/>
</dbReference>
<comment type="caution">
    <text evidence="4">Lacks conserved residue(s) required for the propagation of feature annotation.</text>
</comment>
<feature type="binding site" evidence="4">
    <location>
        <begin position="31"/>
        <end position="32"/>
    </location>
    <ligand>
        <name>NADP(+)</name>
        <dbReference type="ChEBI" id="CHEBI:58349"/>
    </ligand>
</feature>
<feature type="binding site" evidence="4">
    <location>
        <position position="38"/>
    </location>
    <ligand>
        <name>NADP(+)</name>
        <dbReference type="ChEBI" id="CHEBI:58349"/>
    </ligand>
</feature>
<sequence>MIVITGAAGFIGSYLTGKLNQEGYTDLVLVDRFDDPAKDFNLLKKKYHKFIDRDKFFKWLIKNAADVDFIFHMGARTDTVGQEPELYQQLNLIYSQRLWNICSEIQVPLLYASSAATYGNGEVGFSDSHNNVSNLRPLNLYGWSKHDFDVWALKQSRTPPFWTGLKFFNVYGPNEYHKGRMASVVLHAFKKIKETGKMKLFRSHHQDYKDGEQSRDFIFVDDIADVMLHFMHNQQHPGIYNVGTGKARSFLDLTNAVFTSLEMNPDITFIDTPVDLRGRYQYFTEAEIKKLREIGYTKEFTPLEEGIDTYVGKYLKPELCY</sequence>
<gene>
    <name evidence="4" type="primary">hldD</name>
    <name evidence="6" type="ORF">SAMN05444280_1596</name>
</gene>
<comment type="subunit">
    <text evidence="4">Homopentamer.</text>
</comment>
<dbReference type="NCBIfam" id="TIGR02197">
    <property type="entry name" value="heptose_epim"/>
    <property type="match status" value="1"/>
</dbReference>
<dbReference type="InterPro" id="IPR001509">
    <property type="entry name" value="Epimerase_deHydtase"/>
</dbReference>
<keyword evidence="1 4" id="KW-0521">NADP</keyword>
<keyword evidence="3 4" id="KW-0119">Carbohydrate metabolism</keyword>
<dbReference type="GO" id="GO:0050661">
    <property type="term" value="F:NADP binding"/>
    <property type="evidence" value="ECO:0007669"/>
    <property type="project" value="InterPro"/>
</dbReference>
<feature type="binding site" evidence="4">
    <location>
        <position position="178"/>
    </location>
    <ligand>
        <name>NADP(+)</name>
        <dbReference type="ChEBI" id="CHEBI:58349"/>
    </ligand>
</feature>
<feature type="binding site" evidence="4">
    <location>
        <begin position="73"/>
        <end position="77"/>
    </location>
    <ligand>
        <name>NADP(+)</name>
        <dbReference type="ChEBI" id="CHEBI:58349"/>
    </ligand>
</feature>
<comment type="similarity">
    <text evidence="4">Belongs to the NAD(P)-dependent epimerase/dehydratase family. HldD subfamily.</text>
</comment>
<dbReference type="STRING" id="1168035.SAMN05444280_1596"/>
<dbReference type="RefSeq" id="WP_073174035.1">
    <property type="nucleotide sequence ID" value="NZ_FQZE01000059.1"/>
</dbReference>
<feature type="binding site" evidence="4">
    <location>
        <position position="187"/>
    </location>
    <ligand>
        <name>substrate</name>
    </ligand>
</feature>
<dbReference type="GO" id="GO:0005975">
    <property type="term" value="P:carbohydrate metabolic process"/>
    <property type="evidence" value="ECO:0007669"/>
    <property type="project" value="UniProtKB-UniRule"/>
</dbReference>
<dbReference type="AlphaFoldDB" id="A0A1M6PF82"/>
<dbReference type="PANTHER" id="PTHR43103:SF3">
    <property type="entry name" value="ADP-L-GLYCERO-D-MANNO-HEPTOSE-6-EPIMERASE"/>
    <property type="match status" value="1"/>
</dbReference>
<dbReference type="InterPro" id="IPR036291">
    <property type="entry name" value="NAD(P)-bd_dom_sf"/>
</dbReference>
<evidence type="ECO:0000256" key="3">
    <source>
        <dbReference type="ARBA" id="ARBA00023277"/>
    </source>
</evidence>
<evidence type="ECO:0000259" key="5">
    <source>
        <dbReference type="Pfam" id="PF01370"/>
    </source>
</evidence>
<feature type="domain" description="NAD-dependent epimerase/dehydratase" evidence="5">
    <location>
        <begin position="2"/>
        <end position="243"/>
    </location>
</feature>
<feature type="binding site" evidence="4">
    <location>
        <position position="169"/>
    </location>
    <ligand>
        <name>substrate</name>
    </ligand>
</feature>
<feature type="binding site" evidence="4">
    <location>
        <begin position="10"/>
        <end position="11"/>
    </location>
    <ligand>
        <name>NADP(+)</name>
        <dbReference type="ChEBI" id="CHEBI:58349"/>
    </ligand>
</feature>
<comment type="catalytic activity">
    <reaction evidence="4">
        <text>ADP-D-glycero-beta-D-manno-heptose = ADP-L-glycero-beta-D-manno-heptose</text>
        <dbReference type="Rhea" id="RHEA:17577"/>
        <dbReference type="ChEBI" id="CHEBI:59967"/>
        <dbReference type="ChEBI" id="CHEBI:61506"/>
        <dbReference type="EC" id="5.1.3.20"/>
    </reaction>
</comment>
<evidence type="ECO:0000313" key="6">
    <source>
        <dbReference type="EMBL" id="SHK06552.1"/>
    </source>
</evidence>
<keyword evidence="7" id="KW-1185">Reference proteome</keyword>
<dbReference type="Gene3D" id="3.40.50.720">
    <property type="entry name" value="NAD(P)-binding Rossmann-like Domain"/>
    <property type="match status" value="1"/>
</dbReference>
<evidence type="ECO:0000313" key="7">
    <source>
        <dbReference type="Proteomes" id="UP000184050"/>
    </source>
</evidence>
<protein>
    <recommendedName>
        <fullName evidence="4">ADP-L-glycero-D-manno-heptose-6-epimerase</fullName>
        <ecNumber evidence="4">5.1.3.20</ecNumber>
    </recommendedName>
    <alternativeName>
        <fullName evidence="4">ADP-L-glycero-beta-D-manno-heptose-6-epimerase</fullName>
        <shortName evidence="4">ADP-glyceromanno-heptose 6-epimerase</shortName>
        <shortName evidence="4">ADP-hep 6-epimerase</shortName>
        <shortName evidence="4">AGME</shortName>
    </alternativeName>
</protein>
<evidence type="ECO:0000256" key="4">
    <source>
        <dbReference type="HAMAP-Rule" id="MF_01601"/>
    </source>
</evidence>
<name>A0A1M6PF82_9BACT</name>
<dbReference type="GO" id="GO:0008712">
    <property type="term" value="F:ADP-glyceromanno-heptose 6-epimerase activity"/>
    <property type="evidence" value="ECO:0007669"/>
    <property type="project" value="UniProtKB-UniRule"/>
</dbReference>
<comment type="cofactor">
    <cofactor evidence="4">
        <name>NADP(+)</name>
        <dbReference type="ChEBI" id="CHEBI:58349"/>
    </cofactor>
    <text evidence="4">Binds 1 NADP(+) per subunit.</text>
</comment>
<reference evidence="6 7" key="1">
    <citation type="submission" date="2016-11" db="EMBL/GenBank/DDBJ databases">
        <authorList>
            <person name="Jaros S."/>
            <person name="Januszkiewicz K."/>
            <person name="Wedrychowicz H."/>
        </authorList>
    </citation>
    <scope>NUCLEOTIDE SEQUENCE [LARGE SCALE GENOMIC DNA]</scope>
    <source>
        <strain evidence="6 7">DSM 27063</strain>
    </source>
</reference>
<organism evidence="6 7">
    <name type="scientific">Tangfeifania diversioriginum</name>
    <dbReference type="NCBI Taxonomy" id="1168035"/>
    <lineage>
        <taxon>Bacteria</taxon>
        <taxon>Pseudomonadati</taxon>
        <taxon>Bacteroidota</taxon>
        <taxon>Bacteroidia</taxon>
        <taxon>Marinilabiliales</taxon>
        <taxon>Prolixibacteraceae</taxon>
        <taxon>Tangfeifania</taxon>
    </lineage>
</organism>
<dbReference type="OrthoDB" id="9801785at2"/>
<dbReference type="HAMAP" id="MF_01601">
    <property type="entry name" value="Heptose_epimerase"/>
    <property type="match status" value="1"/>
</dbReference>
<feature type="binding site" evidence="4">
    <location>
        <position position="53"/>
    </location>
    <ligand>
        <name>NADP(+)</name>
        <dbReference type="ChEBI" id="CHEBI:58349"/>
    </ligand>
</feature>
<comment type="domain">
    <text evidence="4">Contains a large N-terminal NADP-binding domain, and a smaller C-terminal substrate-binding domain.</text>
</comment>
<feature type="binding site" evidence="4">
    <location>
        <begin position="201"/>
        <end position="204"/>
    </location>
    <ligand>
        <name>substrate</name>
    </ligand>
</feature>
<evidence type="ECO:0000256" key="2">
    <source>
        <dbReference type="ARBA" id="ARBA00023235"/>
    </source>
</evidence>
<dbReference type="EC" id="5.1.3.20" evidence="4"/>
<feature type="binding site" evidence="4">
    <location>
        <position position="215"/>
    </location>
    <ligand>
        <name>substrate</name>
    </ligand>
</feature>
<comment type="pathway">
    <text evidence="4">Nucleotide-sugar biosynthesis; ADP-L-glycero-beta-D-manno-heptose biosynthesis; ADP-L-glycero-beta-D-manno-heptose from D-glycero-beta-D-manno-heptose 7-phosphate: step 4/4.</text>
</comment>
<accession>A0A1M6PF82</accession>
<feature type="binding site" evidence="4">
    <location>
        <position position="170"/>
    </location>
    <ligand>
        <name>NADP(+)</name>
        <dbReference type="ChEBI" id="CHEBI:58349"/>
    </ligand>
</feature>
<dbReference type="Gene3D" id="3.90.25.10">
    <property type="entry name" value="UDP-galactose 4-epimerase, domain 1"/>
    <property type="match status" value="1"/>
</dbReference>
<evidence type="ECO:0000256" key="1">
    <source>
        <dbReference type="ARBA" id="ARBA00022857"/>
    </source>
</evidence>
<feature type="binding site" evidence="4">
    <location>
        <position position="180"/>
    </location>
    <ligand>
        <name>substrate</name>
    </ligand>
</feature>
<keyword evidence="2 4" id="KW-0413">Isomerase</keyword>
<dbReference type="Pfam" id="PF01370">
    <property type="entry name" value="Epimerase"/>
    <property type="match status" value="1"/>
</dbReference>
<dbReference type="InterPro" id="IPR011912">
    <property type="entry name" value="Heptose_epim"/>
</dbReference>
<dbReference type="GO" id="GO:0097171">
    <property type="term" value="P:ADP-L-glycero-beta-D-manno-heptose biosynthetic process"/>
    <property type="evidence" value="ECO:0007669"/>
    <property type="project" value="UniProtKB-UniPathway"/>
</dbReference>
<dbReference type="EMBL" id="FQZE01000059">
    <property type="protein sequence ID" value="SHK06552.1"/>
    <property type="molecule type" value="Genomic_DNA"/>
</dbReference>
<proteinExistence type="inferred from homology"/>
<dbReference type="CDD" id="cd05248">
    <property type="entry name" value="ADP_GME_SDR_e"/>
    <property type="match status" value="1"/>
</dbReference>